<accession>A0ABQ1T151</accession>
<dbReference type="NCBIfam" id="NF033832">
    <property type="entry name" value="sce7726_fam"/>
    <property type="match status" value="1"/>
</dbReference>
<proteinExistence type="predicted"/>
<organism evidence="1 2">
    <name type="scientific">Pedobacter psychrotolerans</name>
    <dbReference type="NCBI Taxonomy" id="1843235"/>
    <lineage>
        <taxon>Bacteria</taxon>
        <taxon>Pseudomonadati</taxon>
        <taxon>Bacteroidota</taxon>
        <taxon>Sphingobacteriia</taxon>
        <taxon>Sphingobacteriales</taxon>
        <taxon>Sphingobacteriaceae</taxon>
        <taxon>Pedobacter</taxon>
    </lineage>
</organism>
<gene>
    <name evidence="1" type="ORF">GCM10011413_39770</name>
</gene>
<dbReference type="EMBL" id="BMJO01000008">
    <property type="protein sequence ID" value="GGE69140.1"/>
    <property type="molecule type" value="Genomic_DNA"/>
</dbReference>
<name>A0ABQ1T151_9SPHI</name>
<dbReference type="RefSeq" id="WP_132528795.1">
    <property type="nucleotide sequence ID" value="NZ_BMJO01000008.1"/>
</dbReference>
<evidence type="ECO:0008006" key="3">
    <source>
        <dbReference type="Google" id="ProtNLM"/>
    </source>
</evidence>
<sequence>MATLKLKKSYCNNQLRDYSTLFKRSEVNLWLRNDFSSLDLKIQRYDQKWNNHNMDYFGYIRHIYQVLEKKYPNEYIYKNNFLNDWILKKFALENSVVFNEFRVVDSIADLVIFNGCSKVFEIKTILDGEYRLSKQLESYKKIFNEIYIIVPLSQIERYLKFEEKIGVITYDHLSNCFTVVQESTKNLEIDPCTAMNILRTKEYKSIVSQYYGETPEMNDFNQYEVCKKLIEQIPPISFNKMFVDLMKVRKINNNFQKEYKELNQICLAMNLSLKEQDLLYKNLKNLINY</sequence>
<comment type="caution">
    <text evidence="1">The sequence shown here is derived from an EMBL/GenBank/DDBJ whole genome shotgun (WGS) entry which is preliminary data.</text>
</comment>
<protein>
    <recommendedName>
        <fullName evidence="3">Sce7726 family protein</fullName>
    </recommendedName>
</protein>
<reference evidence="2" key="1">
    <citation type="journal article" date="2019" name="Int. J. Syst. Evol. Microbiol.">
        <title>The Global Catalogue of Microorganisms (GCM) 10K type strain sequencing project: providing services to taxonomists for standard genome sequencing and annotation.</title>
        <authorList>
            <consortium name="The Broad Institute Genomics Platform"/>
            <consortium name="The Broad Institute Genome Sequencing Center for Infectious Disease"/>
            <person name="Wu L."/>
            <person name="Ma J."/>
        </authorList>
    </citation>
    <scope>NUCLEOTIDE SEQUENCE [LARGE SCALE GENOMIC DNA]</scope>
    <source>
        <strain evidence="2">CGMCC 1.15644</strain>
    </source>
</reference>
<dbReference type="InterPro" id="IPR047729">
    <property type="entry name" value="Sce7726-like"/>
</dbReference>
<evidence type="ECO:0000313" key="2">
    <source>
        <dbReference type="Proteomes" id="UP000622648"/>
    </source>
</evidence>
<evidence type="ECO:0000313" key="1">
    <source>
        <dbReference type="EMBL" id="GGE69140.1"/>
    </source>
</evidence>
<keyword evidence="2" id="KW-1185">Reference proteome</keyword>
<dbReference type="Proteomes" id="UP000622648">
    <property type="component" value="Unassembled WGS sequence"/>
</dbReference>